<protein>
    <recommendedName>
        <fullName evidence="3">DUF3445 domain-containing protein</fullName>
    </recommendedName>
</protein>
<gene>
    <name evidence="1" type="ORF">K452DRAFT_265628</name>
</gene>
<dbReference type="GeneID" id="54296250"/>
<proteinExistence type="predicted"/>
<sequence>MALENTTLSDLIIMDKTYLDRISLRRSLIKEQGKYVVAANAVINPGVHEFYSWIMGVYLPRRFPTIYKLLSSEKGREVLCNLATGEEIPVQPPADTVEALNILGGHVDDEFLFLRRSSDPADEQKYRLEGYVTCFPSGFDTYAKLNLKLADIHTPVPGYAAKLEKSMDRFFANLALGRVVKRHNWSITTNTKLYSRSGNHLYEGEQIEKLRREDFDPDQTVMRCERQTLHRLPENDDVLVFTFKTYQYSMRQIKEEGNGEQLAKAIDGLSEGNVPHMATYKRGVVWGDAVKEYLTS</sequence>
<organism evidence="1 2">
    <name type="scientific">Aplosporella prunicola CBS 121167</name>
    <dbReference type="NCBI Taxonomy" id="1176127"/>
    <lineage>
        <taxon>Eukaryota</taxon>
        <taxon>Fungi</taxon>
        <taxon>Dikarya</taxon>
        <taxon>Ascomycota</taxon>
        <taxon>Pezizomycotina</taxon>
        <taxon>Dothideomycetes</taxon>
        <taxon>Dothideomycetes incertae sedis</taxon>
        <taxon>Botryosphaeriales</taxon>
        <taxon>Aplosporellaceae</taxon>
        <taxon>Aplosporella</taxon>
    </lineage>
</organism>
<dbReference type="Proteomes" id="UP000799438">
    <property type="component" value="Unassembled WGS sequence"/>
</dbReference>
<keyword evidence="2" id="KW-1185">Reference proteome</keyword>
<dbReference type="AlphaFoldDB" id="A0A6A6BNN9"/>
<evidence type="ECO:0000313" key="2">
    <source>
        <dbReference type="Proteomes" id="UP000799438"/>
    </source>
</evidence>
<dbReference type="EMBL" id="ML995478">
    <property type="protein sequence ID" value="KAF2145043.1"/>
    <property type="molecule type" value="Genomic_DNA"/>
</dbReference>
<dbReference type="RefSeq" id="XP_033400755.1">
    <property type="nucleotide sequence ID" value="XM_033538754.1"/>
</dbReference>
<dbReference type="Pfam" id="PF11927">
    <property type="entry name" value="HODM_asu-like"/>
    <property type="match status" value="1"/>
</dbReference>
<dbReference type="InterPro" id="IPR021848">
    <property type="entry name" value="HODM_asu-like"/>
</dbReference>
<evidence type="ECO:0008006" key="3">
    <source>
        <dbReference type="Google" id="ProtNLM"/>
    </source>
</evidence>
<dbReference type="OrthoDB" id="5043642at2759"/>
<name>A0A6A6BNN9_9PEZI</name>
<reference evidence="1" key="1">
    <citation type="journal article" date="2020" name="Stud. Mycol.">
        <title>101 Dothideomycetes genomes: a test case for predicting lifestyles and emergence of pathogens.</title>
        <authorList>
            <person name="Haridas S."/>
            <person name="Albert R."/>
            <person name="Binder M."/>
            <person name="Bloem J."/>
            <person name="Labutti K."/>
            <person name="Salamov A."/>
            <person name="Andreopoulos B."/>
            <person name="Baker S."/>
            <person name="Barry K."/>
            <person name="Bills G."/>
            <person name="Bluhm B."/>
            <person name="Cannon C."/>
            <person name="Castanera R."/>
            <person name="Culley D."/>
            <person name="Daum C."/>
            <person name="Ezra D."/>
            <person name="Gonzalez J."/>
            <person name="Henrissat B."/>
            <person name="Kuo A."/>
            <person name="Liang C."/>
            <person name="Lipzen A."/>
            <person name="Lutzoni F."/>
            <person name="Magnuson J."/>
            <person name="Mondo S."/>
            <person name="Nolan M."/>
            <person name="Ohm R."/>
            <person name="Pangilinan J."/>
            <person name="Park H.-J."/>
            <person name="Ramirez L."/>
            <person name="Alfaro M."/>
            <person name="Sun H."/>
            <person name="Tritt A."/>
            <person name="Yoshinaga Y."/>
            <person name="Zwiers L.-H."/>
            <person name="Turgeon B."/>
            <person name="Goodwin S."/>
            <person name="Spatafora J."/>
            <person name="Crous P."/>
            <person name="Grigoriev I."/>
        </authorList>
    </citation>
    <scope>NUCLEOTIDE SEQUENCE</scope>
    <source>
        <strain evidence="1">CBS 121167</strain>
    </source>
</reference>
<evidence type="ECO:0000313" key="1">
    <source>
        <dbReference type="EMBL" id="KAF2145043.1"/>
    </source>
</evidence>
<accession>A0A6A6BNN9</accession>